<name>A0A6F9E2C8_9BACL</name>
<proteinExistence type="predicted"/>
<dbReference type="EMBL" id="LR792683">
    <property type="protein sequence ID" value="CAB3390976.1"/>
    <property type="molecule type" value="Genomic_DNA"/>
</dbReference>
<organism evidence="1 2">
    <name type="scientific">Kyrpidia spormannii</name>
    <dbReference type="NCBI Taxonomy" id="2055160"/>
    <lineage>
        <taxon>Bacteria</taxon>
        <taxon>Bacillati</taxon>
        <taxon>Bacillota</taxon>
        <taxon>Bacilli</taxon>
        <taxon>Bacillales</taxon>
        <taxon>Alicyclobacillaceae</taxon>
        <taxon>Kyrpidia</taxon>
    </lineage>
</organism>
<dbReference type="Proteomes" id="UP000502196">
    <property type="component" value="Chromosome"/>
</dbReference>
<dbReference type="AlphaFoldDB" id="A0A6F9E2C8"/>
<evidence type="ECO:0000313" key="1">
    <source>
        <dbReference type="EMBL" id="CAB3390976.1"/>
    </source>
</evidence>
<protein>
    <submittedName>
        <fullName evidence="1">Uncharacterized protein</fullName>
    </submittedName>
</protein>
<accession>A0A6F9E2C8</accession>
<reference evidence="1 2" key="1">
    <citation type="submission" date="2020-04" db="EMBL/GenBank/DDBJ databases">
        <authorList>
            <person name="Hogendoorn C."/>
        </authorList>
    </citation>
    <scope>NUCLEOTIDE SEQUENCE [LARGE SCALE GENOMIC DNA]</scope>
    <source>
        <strain evidence="1">COOX1</strain>
    </source>
</reference>
<evidence type="ECO:0000313" key="2">
    <source>
        <dbReference type="Proteomes" id="UP000502196"/>
    </source>
</evidence>
<gene>
    <name evidence="1" type="ORF">COOX1_0682</name>
</gene>
<sequence>MKRMIAHDGQRRRLALKKPPTTLVEGPGRVGRPVSQPHSLTFTVFRRTFRPHMEARFFCRAATFTGISPL</sequence>